<reference evidence="4 5" key="1">
    <citation type="submission" date="2016-01" db="EMBL/GenBank/DDBJ databases">
        <title>Investigation of taxonomic status of Bacillus aminovorans.</title>
        <authorList>
            <person name="Verma A."/>
            <person name="Pal Y."/>
            <person name="Krishnamurthi S."/>
        </authorList>
    </citation>
    <scope>NUCLEOTIDE SEQUENCE [LARGE SCALE GENOMIC DNA]</scope>
    <source>
        <strain evidence="4 5">DSM 4337</strain>
    </source>
</reference>
<dbReference type="HAMAP" id="MF_01384">
    <property type="entry name" value="UreD"/>
    <property type="match status" value="1"/>
</dbReference>
<name>A0A177KYD1_9BACI</name>
<keyword evidence="3" id="KW-0963">Cytoplasm</keyword>
<comment type="subcellular location">
    <subcellularLocation>
        <location evidence="3">Cytoplasm</location>
    </subcellularLocation>
</comment>
<dbReference type="GO" id="GO:0016151">
    <property type="term" value="F:nickel cation binding"/>
    <property type="evidence" value="ECO:0007669"/>
    <property type="project" value="UniProtKB-UniRule"/>
</dbReference>
<protein>
    <recommendedName>
        <fullName evidence="3">Urease accessory protein UreD</fullName>
    </recommendedName>
</protein>
<sequence length="274" mass="31636">MDKWTGVLRLSMEKKRDKTVTKQVYFQGAFKMLRPHYLDNSGQACYFLINPGGGYVDGDRYRMEITLEEQAELILTTQSATKVYRTPHTPVLQENEIILKKGSVLEYIPDPLIAYRDAKYKQNTIIQMERGATLFYSDILTPGWSPDGEWFRYDLLQLKNEIYLDEKLIMFDHLKLQPDEAGVDGIGYMEGYTHLGSMIVMSEQVNEDVLQRLYSVIGKDLDECKAGLSLLIEGGFTLRILAHSTQKIEELMAACSSFLRKEWYDRDPVALRKY</sequence>
<keyword evidence="3" id="KW-0996">Nickel insertion</keyword>
<organism evidence="4 5">
    <name type="scientific">Domibacillus aminovorans</name>
    <dbReference type="NCBI Taxonomy" id="29332"/>
    <lineage>
        <taxon>Bacteria</taxon>
        <taxon>Bacillati</taxon>
        <taxon>Bacillota</taxon>
        <taxon>Bacilli</taxon>
        <taxon>Bacillales</taxon>
        <taxon>Bacillaceae</taxon>
        <taxon>Domibacillus</taxon>
    </lineage>
</organism>
<dbReference type="Proteomes" id="UP000077271">
    <property type="component" value="Unassembled WGS sequence"/>
</dbReference>
<proteinExistence type="inferred from homology"/>
<dbReference type="GO" id="GO:0005737">
    <property type="term" value="C:cytoplasm"/>
    <property type="evidence" value="ECO:0007669"/>
    <property type="project" value="UniProtKB-SubCell"/>
</dbReference>
<comment type="similarity">
    <text evidence="1 3">Belongs to the UreD family.</text>
</comment>
<dbReference type="EMBL" id="LQWZ01000009">
    <property type="protein sequence ID" value="OAH58418.1"/>
    <property type="molecule type" value="Genomic_DNA"/>
</dbReference>
<dbReference type="PANTHER" id="PTHR33643">
    <property type="entry name" value="UREASE ACCESSORY PROTEIN D"/>
    <property type="match status" value="1"/>
</dbReference>
<evidence type="ECO:0000256" key="1">
    <source>
        <dbReference type="ARBA" id="ARBA00007177"/>
    </source>
</evidence>
<comment type="function">
    <text evidence="3">Required for maturation of urease via the functional incorporation of the urease nickel metallocenter.</text>
</comment>
<comment type="subunit">
    <text evidence="3">UreD, UreF and UreG form a complex that acts as a GTP-hydrolysis-dependent molecular chaperone, activating the urease apoprotein by helping to assemble the nickel containing metallocenter of UreC. The UreE protein probably delivers the nickel.</text>
</comment>
<evidence type="ECO:0000313" key="5">
    <source>
        <dbReference type="Proteomes" id="UP000077271"/>
    </source>
</evidence>
<dbReference type="Pfam" id="PF01774">
    <property type="entry name" value="UreD"/>
    <property type="match status" value="1"/>
</dbReference>
<dbReference type="PANTHER" id="PTHR33643:SF1">
    <property type="entry name" value="UREASE ACCESSORY PROTEIN D"/>
    <property type="match status" value="1"/>
</dbReference>
<accession>A0A177KYD1</accession>
<dbReference type="OrthoDB" id="9807968at2"/>
<evidence type="ECO:0000256" key="2">
    <source>
        <dbReference type="ARBA" id="ARBA00023186"/>
    </source>
</evidence>
<comment type="caution">
    <text evidence="4">The sequence shown here is derived from an EMBL/GenBank/DDBJ whole genome shotgun (WGS) entry which is preliminary data.</text>
</comment>
<dbReference type="RefSeq" id="WP_018393559.1">
    <property type="nucleotide sequence ID" value="NZ_LQWZ01000009.1"/>
</dbReference>
<dbReference type="InterPro" id="IPR002669">
    <property type="entry name" value="UreD"/>
</dbReference>
<dbReference type="AlphaFoldDB" id="A0A177KYD1"/>
<evidence type="ECO:0000313" key="4">
    <source>
        <dbReference type="EMBL" id="OAH58418.1"/>
    </source>
</evidence>
<gene>
    <name evidence="3" type="primary">ureD</name>
    <name evidence="4" type="ORF">AWH48_17680</name>
</gene>
<evidence type="ECO:0000256" key="3">
    <source>
        <dbReference type="HAMAP-Rule" id="MF_01384"/>
    </source>
</evidence>
<keyword evidence="2 3" id="KW-0143">Chaperone</keyword>